<accession>A0A402BJG9</accession>
<keyword evidence="2" id="KW-1185">Reference proteome</keyword>
<reference evidence="2" key="1">
    <citation type="submission" date="2018-12" db="EMBL/GenBank/DDBJ databases">
        <title>Tengunoibacter tsumagoiensis gen. nov., sp. nov., Dictyobacter kobayashii sp. nov., D. alpinus sp. nov., and D. joshuensis sp. nov. and description of Dictyobacteraceae fam. nov. within the order Ktedonobacterales isolated from Tengu-no-mugimeshi.</title>
        <authorList>
            <person name="Wang C.M."/>
            <person name="Zheng Y."/>
            <person name="Sakai Y."/>
            <person name="Toyoda A."/>
            <person name="Minakuchi Y."/>
            <person name="Abe K."/>
            <person name="Yokota A."/>
            <person name="Yabe S."/>
        </authorList>
    </citation>
    <scope>NUCLEOTIDE SEQUENCE [LARGE SCALE GENOMIC DNA]</scope>
    <source>
        <strain evidence="2">Uno16</strain>
    </source>
</reference>
<dbReference type="AlphaFoldDB" id="A0A402BJG9"/>
<evidence type="ECO:0000313" key="2">
    <source>
        <dbReference type="Proteomes" id="UP000287171"/>
    </source>
</evidence>
<organism evidence="1 2">
    <name type="scientific">Dictyobacter alpinus</name>
    <dbReference type="NCBI Taxonomy" id="2014873"/>
    <lineage>
        <taxon>Bacteria</taxon>
        <taxon>Bacillati</taxon>
        <taxon>Chloroflexota</taxon>
        <taxon>Ktedonobacteria</taxon>
        <taxon>Ktedonobacterales</taxon>
        <taxon>Dictyobacteraceae</taxon>
        <taxon>Dictyobacter</taxon>
    </lineage>
</organism>
<sequence length="60" mass="6945">MQADDANSSCLTLHYKQQQNKNYWLISVSNTHNSFCIAYKKKSIEAKGQADDYRYPASRL</sequence>
<protein>
    <submittedName>
        <fullName evidence="1">Uncharacterized protein</fullName>
    </submittedName>
</protein>
<evidence type="ECO:0000313" key="1">
    <source>
        <dbReference type="EMBL" id="GCE31498.1"/>
    </source>
</evidence>
<gene>
    <name evidence="1" type="ORF">KDA_69820</name>
</gene>
<name>A0A402BJG9_9CHLR</name>
<proteinExistence type="predicted"/>
<dbReference type="EMBL" id="BIFT01000002">
    <property type="protein sequence ID" value="GCE31498.1"/>
    <property type="molecule type" value="Genomic_DNA"/>
</dbReference>
<dbReference type="Proteomes" id="UP000287171">
    <property type="component" value="Unassembled WGS sequence"/>
</dbReference>
<comment type="caution">
    <text evidence="1">The sequence shown here is derived from an EMBL/GenBank/DDBJ whole genome shotgun (WGS) entry which is preliminary data.</text>
</comment>